<dbReference type="InterPro" id="IPR050720">
    <property type="entry name" value="Engrailed_Homeobox_TFs"/>
</dbReference>
<dbReference type="InterPro" id="IPR009057">
    <property type="entry name" value="Homeodomain-like_sf"/>
</dbReference>
<dbReference type="InterPro" id="IPR001356">
    <property type="entry name" value="HD"/>
</dbReference>
<feature type="compositionally biased region" description="Low complexity" evidence="8">
    <location>
        <begin position="299"/>
        <end position="316"/>
    </location>
</feature>
<evidence type="ECO:0000256" key="4">
    <source>
        <dbReference type="ARBA" id="ARBA00023155"/>
    </source>
</evidence>
<evidence type="ECO:0000256" key="7">
    <source>
        <dbReference type="RuleBase" id="RU000682"/>
    </source>
</evidence>
<keyword evidence="4 6" id="KW-0371">Homeobox</keyword>
<keyword evidence="11" id="KW-1185">Reference proteome</keyword>
<evidence type="ECO:0000313" key="10">
    <source>
        <dbReference type="EMBL" id="EPE05585.1"/>
    </source>
</evidence>
<feature type="region of interest" description="Disordered" evidence="8">
    <location>
        <begin position="123"/>
        <end position="152"/>
    </location>
</feature>
<accession>S3CXK2</accession>
<dbReference type="Proteomes" id="UP000016923">
    <property type="component" value="Unassembled WGS sequence"/>
</dbReference>
<evidence type="ECO:0000256" key="2">
    <source>
        <dbReference type="ARBA" id="ARBA00010896"/>
    </source>
</evidence>
<comment type="subcellular location">
    <subcellularLocation>
        <location evidence="1 6 7">Nucleus</location>
    </subcellularLocation>
</comment>
<sequence length="608" mass="65967">MDYTSMMQGVPQMGMPYNMMPRPNDMSRPRHAYSYPYNSDPVFLMPQIPPPHHHRTMAEHQSMVHAKQTEPKPRLAKDEVQLLENEFLKNPKPSSQRKREIAELLKVDNPRINNWFQNRRAKAKQMLRREADPRAAGDESPSESSPSDHQEEPLVSEYYGSNQQSLPLRASSATFPTMEQPSLSIFPPTTDGSASHSTSPSGDEYSSPGSHDMAYAMSGFLTSGHVGEHAHQTVPDFEQSLDAYVPFTTSMGIEPMMAQVGSFQAELLSIDDVPQLDKDLIVMPSCEVQQLDPNHHLQVSSPGSVHSAHSPASAVSDLRLKSPPPPANLATRRNKGAPTLLNAAAFRNGAFGPKTGLDLGKRADGTTPIRRIASATGLAASRIQKHGSAAAPRSPLYFERNKEALFHSLQTAPASGSGAPLGRSLSNTVSPVTPSEALAAVQAGVADVMIGPSSSDDEQLMTFDSAQSDYFKTEPHTHTESLPGTPVYNGLPTHAEHHTSWTSYAAQDVSLLTPGLGSYGSDEFPMMQAAPGYIMSSQPSTPSVSQPLGNGYFPLRMPNGAPGQTDYTFPGEAYMMPGSLVKSSPSQLKSKQFQFTPNVTPQDYSVDR</sequence>
<gene>
    <name evidence="10" type="ORF">F503_02324</name>
</gene>
<feature type="DNA-binding region" description="Homeobox" evidence="6">
    <location>
        <begin position="68"/>
        <end position="127"/>
    </location>
</feature>
<feature type="region of interest" description="Disordered" evidence="8">
    <location>
        <begin position="295"/>
        <end position="319"/>
    </location>
</feature>
<dbReference type="OMA" id="HARINNW"/>
<keyword evidence="3 6" id="KW-0238">DNA-binding</keyword>
<dbReference type="STRING" id="1262450.S3CXK2"/>
<dbReference type="OrthoDB" id="6159439at2759"/>
<dbReference type="eggNOG" id="ENOG502SCMP">
    <property type="taxonomic scope" value="Eukaryota"/>
</dbReference>
<feature type="compositionally biased region" description="Polar residues" evidence="8">
    <location>
        <begin position="190"/>
        <end position="201"/>
    </location>
</feature>
<dbReference type="PANTHER" id="PTHR24341:SF6">
    <property type="entry name" value="HOMEOBOX PROTEIN INVECTED"/>
    <property type="match status" value="1"/>
</dbReference>
<reference evidence="10 11" key="1">
    <citation type="journal article" date="2013" name="BMC Genomics">
        <title>The genome and transcriptome of the pine saprophyte Ophiostoma piceae, and a comparison with the bark beetle-associated pine pathogen Grosmannia clavigera.</title>
        <authorList>
            <person name="Haridas S."/>
            <person name="Wang Y."/>
            <person name="Lim L."/>
            <person name="Massoumi Alamouti S."/>
            <person name="Jackman S."/>
            <person name="Docking R."/>
            <person name="Robertson G."/>
            <person name="Birol I."/>
            <person name="Bohlmann J."/>
            <person name="Breuil C."/>
        </authorList>
    </citation>
    <scope>NUCLEOTIDE SEQUENCE [LARGE SCALE GENOMIC DNA]</scope>
    <source>
        <strain evidence="10 11">UAMH 11346</strain>
    </source>
</reference>
<name>S3CXK2_OPHP1</name>
<dbReference type="PROSITE" id="PS50071">
    <property type="entry name" value="HOMEOBOX_2"/>
    <property type="match status" value="1"/>
</dbReference>
<dbReference type="Pfam" id="PF00046">
    <property type="entry name" value="Homeodomain"/>
    <property type="match status" value="1"/>
</dbReference>
<dbReference type="SUPFAM" id="SSF46689">
    <property type="entry name" value="Homeodomain-like"/>
    <property type="match status" value="1"/>
</dbReference>
<evidence type="ECO:0000313" key="11">
    <source>
        <dbReference type="Proteomes" id="UP000016923"/>
    </source>
</evidence>
<protein>
    <submittedName>
        <fullName evidence="10">Homeobox domain-containing protein</fullName>
    </submittedName>
</protein>
<organism evidence="10 11">
    <name type="scientific">Ophiostoma piceae (strain UAMH 11346)</name>
    <name type="common">Sap stain fungus</name>
    <dbReference type="NCBI Taxonomy" id="1262450"/>
    <lineage>
        <taxon>Eukaryota</taxon>
        <taxon>Fungi</taxon>
        <taxon>Dikarya</taxon>
        <taxon>Ascomycota</taxon>
        <taxon>Pezizomycotina</taxon>
        <taxon>Sordariomycetes</taxon>
        <taxon>Sordariomycetidae</taxon>
        <taxon>Ophiostomatales</taxon>
        <taxon>Ophiostomataceae</taxon>
        <taxon>Ophiostoma</taxon>
    </lineage>
</organism>
<evidence type="ECO:0000256" key="8">
    <source>
        <dbReference type="SAM" id="MobiDB-lite"/>
    </source>
</evidence>
<evidence type="ECO:0000259" key="9">
    <source>
        <dbReference type="PROSITE" id="PS50071"/>
    </source>
</evidence>
<dbReference type="PROSITE" id="PS00027">
    <property type="entry name" value="HOMEOBOX_1"/>
    <property type="match status" value="1"/>
</dbReference>
<dbReference type="PANTHER" id="PTHR24341">
    <property type="entry name" value="HOMEOBOX PROTEIN ENGRAILED"/>
    <property type="match status" value="1"/>
</dbReference>
<comment type="similarity">
    <text evidence="2">Belongs to the engrailed homeobox family.</text>
</comment>
<dbReference type="SMART" id="SM00389">
    <property type="entry name" value="HOX"/>
    <property type="match status" value="1"/>
</dbReference>
<dbReference type="VEuPathDB" id="FungiDB:F503_02324"/>
<evidence type="ECO:0000256" key="1">
    <source>
        <dbReference type="ARBA" id="ARBA00004123"/>
    </source>
</evidence>
<dbReference type="Gene3D" id="1.10.10.60">
    <property type="entry name" value="Homeodomain-like"/>
    <property type="match status" value="1"/>
</dbReference>
<dbReference type="GO" id="GO:0003677">
    <property type="term" value="F:DNA binding"/>
    <property type="evidence" value="ECO:0007669"/>
    <property type="project" value="UniProtKB-UniRule"/>
</dbReference>
<dbReference type="HOGENOM" id="CLU_023864_0_0_1"/>
<proteinExistence type="inferred from homology"/>
<feature type="region of interest" description="Disordered" evidence="8">
    <location>
        <begin position="179"/>
        <end position="211"/>
    </location>
</feature>
<dbReference type="CDD" id="cd00086">
    <property type="entry name" value="homeodomain"/>
    <property type="match status" value="1"/>
</dbReference>
<evidence type="ECO:0000256" key="3">
    <source>
        <dbReference type="ARBA" id="ARBA00023125"/>
    </source>
</evidence>
<keyword evidence="5 6" id="KW-0539">Nucleus</keyword>
<dbReference type="GO" id="GO:0000981">
    <property type="term" value="F:DNA-binding transcription factor activity, RNA polymerase II-specific"/>
    <property type="evidence" value="ECO:0007669"/>
    <property type="project" value="InterPro"/>
</dbReference>
<dbReference type="EMBL" id="KE148156">
    <property type="protein sequence ID" value="EPE05585.1"/>
    <property type="molecule type" value="Genomic_DNA"/>
</dbReference>
<dbReference type="InterPro" id="IPR017970">
    <property type="entry name" value="Homeobox_CS"/>
</dbReference>
<feature type="compositionally biased region" description="Basic and acidic residues" evidence="8">
    <location>
        <begin position="127"/>
        <end position="137"/>
    </location>
</feature>
<dbReference type="GO" id="GO:0016586">
    <property type="term" value="C:RSC-type complex"/>
    <property type="evidence" value="ECO:0007669"/>
    <property type="project" value="TreeGrafter"/>
</dbReference>
<evidence type="ECO:0000256" key="6">
    <source>
        <dbReference type="PROSITE-ProRule" id="PRU00108"/>
    </source>
</evidence>
<evidence type="ECO:0000256" key="5">
    <source>
        <dbReference type="ARBA" id="ARBA00023242"/>
    </source>
</evidence>
<dbReference type="AlphaFoldDB" id="S3CXK2"/>
<feature type="domain" description="Homeobox" evidence="9">
    <location>
        <begin position="66"/>
        <end position="126"/>
    </location>
</feature>